<evidence type="ECO:0000256" key="10">
    <source>
        <dbReference type="ARBA" id="ARBA00038367"/>
    </source>
</evidence>
<evidence type="ECO:0000256" key="12">
    <source>
        <dbReference type="ARBA" id="ARBA00039754"/>
    </source>
</evidence>
<keyword evidence="7" id="KW-0573">Peptidoglycan synthesis</keyword>
<evidence type="ECO:0000256" key="11">
    <source>
        <dbReference type="ARBA" id="ARBA00039108"/>
    </source>
</evidence>
<dbReference type="InterPro" id="IPR036968">
    <property type="entry name" value="Enolpyruvate_Tfrase_sf"/>
</dbReference>
<keyword evidence="9" id="KW-0961">Cell wall biogenesis/degradation</keyword>
<evidence type="ECO:0000313" key="17">
    <source>
        <dbReference type="EMBL" id="EMI56924.1"/>
    </source>
</evidence>
<dbReference type="GO" id="GO:0051301">
    <property type="term" value="P:cell division"/>
    <property type="evidence" value="ECO:0007669"/>
    <property type="project" value="UniProtKB-KW"/>
</dbReference>
<keyword evidence="3" id="KW-0963">Cytoplasm</keyword>
<protein>
    <recommendedName>
        <fullName evidence="12">UDP-N-acetylglucosamine 1-carboxyvinyltransferase</fullName>
        <ecNumber evidence="11">2.5.1.7</ecNumber>
    </recommendedName>
    <alternativeName>
        <fullName evidence="13">Enoylpyruvate transferase</fullName>
    </alternativeName>
    <alternativeName>
        <fullName evidence="14">UDP-N-acetylglucosamine enolpyruvyl transferase</fullName>
    </alternativeName>
</protein>
<dbReference type="CDD" id="cd01555">
    <property type="entry name" value="UdpNAET"/>
    <property type="match status" value="1"/>
</dbReference>
<dbReference type="InterPro" id="IPR001986">
    <property type="entry name" value="Enolpyruvate_Tfrase_dom"/>
</dbReference>
<sequence>MNHISTPPSENFCYRIGPSRLHGEVHLSGAKNSVLRLLAASLLTSERITLSNYPNELLDAKVHVEMLSRLGKTSITESGGITISENQPLNTDLQWDQRSIRNTLLVLGALTTRFGEGRVPLPGGCNLGDRKYDLHEMLLKKFGATVKMQDGYLSASLSGRMQGCDIHLPIRSTGATENGIICGCLAEGVTNIWNPHIRPEILDLIGFLRTMGAEIEVYGQERIEITGKESLNGTKYEVLADNMEALTWLIAAVVTNGTIEIHNFPFGDLEVPLIHLRESGARFFRGDSSLIVSGGCCYPFEISTGPYPGINSDMQPLFAVFGAAARGQSVIVDLRFPGRYGYAAELAKMGMQYRTEDNLLMIDGGTSLRGSRVRALDLRAGIALVLAGLSSHAGETIIEDAWQVERGYNSLVAKLKNLGGDIDYA</sequence>
<comment type="subcellular location">
    <subcellularLocation>
        <location evidence="1">Cytoplasm</location>
    </subcellularLocation>
</comment>
<evidence type="ECO:0000256" key="3">
    <source>
        <dbReference type="ARBA" id="ARBA00022490"/>
    </source>
</evidence>
<dbReference type="EC" id="2.5.1.7" evidence="11"/>
<feature type="domain" description="Enolpyruvate transferase" evidence="16">
    <location>
        <begin position="17"/>
        <end position="415"/>
    </location>
</feature>
<comment type="pathway">
    <text evidence="2">Cell wall biogenesis; peptidoglycan biosynthesis.</text>
</comment>
<evidence type="ECO:0000256" key="5">
    <source>
        <dbReference type="ARBA" id="ARBA00022679"/>
    </source>
</evidence>
<dbReference type="PATRIC" id="fig|1263870.3.peg.1716"/>
<keyword evidence="5 17" id="KW-0808">Transferase</keyword>
<dbReference type="OrthoDB" id="9803760at2"/>
<proteinExistence type="inferred from homology"/>
<gene>
    <name evidence="17" type="ORF">RSSM_01605</name>
</gene>
<dbReference type="EMBL" id="ANOH01000117">
    <property type="protein sequence ID" value="EMI56924.1"/>
    <property type="molecule type" value="Genomic_DNA"/>
</dbReference>
<dbReference type="AlphaFoldDB" id="M5U6M7"/>
<dbReference type="GO" id="GO:0071555">
    <property type="term" value="P:cell wall organization"/>
    <property type="evidence" value="ECO:0007669"/>
    <property type="project" value="UniProtKB-KW"/>
</dbReference>
<organism evidence="17 18">
    <name type="scientific">Rhodopirellula sallentina SM41</name>
    <dbReference type="NCBI Taxonomy" id="1263870"/>
    <lineage>
        <taxon>Bacteria</taxon>
        <taxon>Pseudomonadati</taxon>
        <taxon>Planctomycetota</taxon>
        <taxon>Planctomycetia</taxon>
        <taxon>Pirellulales</taxon>
        <taxon>Pirellulaceae</taxon>
        <taxon>Rhodopirellula</taxon>
    </lineage>
</organism>
<evidence type="ECO:0000256" key="6">
    <source>
        <dbReference type="ARBA" id="ARBA00022960"/>
    </source>
</evidence>
<dbReference type="GO" id="GO:0005737">
    <property type="term" value="C:cytoplasm"/>
    <property type="evidence" value="ECO:0007669"/>
    <property type="project" value="UniProtKB-SubCell"/>
</dbReference>
<dbReference type="Gene3D" id="3.65.10.10">
    <property type="entry name" value="Enolpyruvate transferase domain"/>
    <property type="match status" value="2"/>
</dbReference>
<dbReference type="InterPro" id="IPR005750">
    <property type="entry name" value="UDP_GlcNAc_COvinyl_MurA"/>
</dbReference>
<evidence type="ECO:0000256" key="13">
    <source>
        <dbReference type="ARBA" id="ARBA00042443"/>
    </source>
</evidence>
<evidence type="ECO:0000256" key="4">
    <source>
        <dbReference type="ARBA" id="ARBA00022618"/>
    </source>
</evidence>
<evidence type="ECO:0000256" key="8">
    <source>
        <dbReference type="ARBA" id="ARBA00023306"/>
    </source>
</evidence>
<keyword evidence="18" id="KW-1185">Reference proteome</keyword>
<dbReference type="InterPro" id="IPR013792">
    <property type="entry name" value="RNA3'P_cycl/enolpyr_Trfase_a/b"/>
</dbReference>
<evidence type="ECO:0000259" key="16">
    <source>
        <dbReference type="Pfam" id="PF00275"/>
    </source>
</evidence>
<evidence type="ECO:0000256" key="7">
    <source>
        <dbReference type="ARBA" id="ARBA00022984"/>
    </source>
</evidence>
<evidence type="ECO:0000256" key="14">
    <source>
        <dbReference type="ARBA" id="ARBA00042842"/>
    </source>
</evidence>
<dbReference type="Pfam" id="PF00275">
    <property type="entry name" value="EPSP_synthase"/>
    <property type="match status" value="1"/>
</dbReference>
<evidence type="ECO:0000313" key="18">
    <source>
        <dbReference type="Proteomes" id="UP000011885"/>
    </source>
</evidence>
<dbReference type="RefSeq" id="WP_008676145.1">
    <property type="nucleotide sequence ID" value="NZ_ANOH01000117.1"/>
</dbReference>
<dbReference type="GO" id="GO:0009252">
    <property type="term" value="P:peptidoglycan biosynthetic process"/>
    <property type="evidence" value="ECO:0007669"/>
    <property type="project" value="UniProtKB-KW"/>
</dbReference>
<dbReference type="GO" id="GO:0008360">
    <property type="term" value="P:regulation of cell shape"/>
    <property type="evidence" value="ECO:0007669"/>
    <property type="project" value="UniProtKB-KW"/>
</dbReference>
<accession>M5U6M7</accession>
<dbReference type="SUPFAM" id="SSF55205">
    <property type="entry name" value="EPT/RTPC-like"/>
    <property type="match status" value="1"/>
</dbReference>
<evidence type="ECO:0000256" key="1">
    <source>
        <dbReference type="ARBA" id="ARBA00004496"/>
    </source>
</evidence>
<comment type="similarity">
    <text evidence="10">Belongs to the EPSP synthase family. MurA subfamily.</text>
</comment>
<dbReference type="NCBIfam" id="NF006873">
    <property type="entry name" value="PRK09369.1"/>
    <property type="match status" value="1"/>
</dbReference>
<dbReference type="PANTHER" id="PTHR43783:SF1">
    <property type="entry name" value="UDP-N-ACETYLGLUCOSAMINE 1-CARBOXYVINYLTRANSFERASE"/>
    <property type="match status" value="1"/>
</dbReference>
<dbReference type="GO" id="GO:0019277">
    <property type="term" value="P:UDP-N-acetylgalactosamine biosynthetic process"/>
    <property type="evidence" value="ECO:0007669"/>
    <property type="project" value="InterPro"/>
</dbReference>
<dbReference type="InterPro" id="IPR050068">
    <property type="entry name" value="MurA_subfamily"/>
</dbReference>
<keyword evidence="4" id="KW-0132">Cell division</keyword>
<comment type="caution">
    <text evidence="17">The sequence shown here is derived from an EMBL/GenBank/DDBJ whole genome shotgun (WGS) entry which is preliminary data.</text>
</comment>
<name>M5U6M7_9BACT</name>
<reference evidence="17 18" key="1">
    <citation type="journal article" date="2013" name="Mar. Genomics">
        <title>Expression of sulfatases in Rhodopirellula baltica and the diversity of sulfatases in the genus Rhodopirellula.</title>
        <authorList>
            <person name="Wegner C.E."/>
            <person name="Richter-Heitmann T."/>
            <person name="Klindworth A."/>
            <person name="Klockow C."/>
            <person name="Richter M."/>
            <person name="Achstetter T."/>
            <person name="Glockner F.O."/>
            <person name="Harder J."/>
        </authorList>
    </citation>
    <scope>NUCLEOTIDE SEQUENCE [LARGE SCALE GENOMIC DNA]</scope>
    <source>
        <strain evidence="17 18">SM41</strain>
    </source>
</reference>
<dbReference type="GO" id="GO:0008760">
    <property type="term" value="F:UDP-N-acetylglucosamine 1-carboxyvinyltransferase activity"/>
    <property type="evidence" value="ECO:0007669"/>
    <property type="project" value="UniProtKB-EC"/>
</dbReference>
<comment type="catalytic activity">
    <reaction evidence="15">
        <text>phosphoenolpyruvate + UDP-N-acetyl-alpha-D-glucosamine = UDP-N-acetyl-3-O-(1-carboxyvinyl)-alpha-D-glucosamine + phosphate</text>
        <dbReference type="Rhea" id="RHEA:18681"/>
        <dbReference type="ChEBI" id="CHEBI:43474"/>
        <dbReference type="ChEBI" id="CHEBI:57705"/>
        <dbReference type="ChEBI" id="CHEBI:58702"/>
        <dbReference type="ChEBI" id="CHEBI:68483"/>
        <dbReference type="EC" id="2.5.1.7"/>
    </reaction>
</comment>
<dbReference type="Proteomes" id="UP000011885">
    <property type="component" value="Unassembled WGS sequence"/>
</dbReference>
<dbReference type="PANTHER" id="PTHR43783">
    <property type="entry name" value="UDP-N-ACETYLGLUCOSAMINE 1-CARBOXYVINYLTRANSFERASE"/>
    <property type="match status" value="1"/>
</dbReference>
<evidence type="ECO:0000256" key="15">
    <source>
        <dbReference type="ARBA" id="ARBA00047527"/>
    </source>
</evidence>
<keyword evidence="6" id="KW-0133">Cell shape</keyword>
<evidence type="ECO:0000256" key="9">
    <source>
        <dbReference type="ARBA" id="ARBA00023316"/>
    </source>
</evidence>
<evidence type="ECO:0000256" key="2">
    <source>
        <dbReference type="ARBA" id="ARBA00004752"/>
    </source>
</evidence>
<keyword evidence="8" id="KW-0131">Cell cycle</keyword>